<feature type="region of interest" description="Disordered" evidence="16">
    <location>
        <begin position="1"/>
        <end position="21"/>
    </location>
</feature>
<dbReference type="GO" id="GO:0016705">
    <property type="term" value="F:oxidoreductase activity, acting on paired donors, with incorporation or reduction of molecular oxygen"/>
    <property type="evidence" value="ECO:0007669"/>
    <property type="project" value="UniProtKB-ARBA"/>
</dbReference>
<dbReference type="InterPro" id="IPR017941">
    <property type="entry name" value="Rieske_2Fe-2S"/>
</dbReference>
<keyword evidence="17" id="KW-0472">Membrane</keyword>
<keyword evidence="7" id="KW-0408">Iron</keyword>
<feature type="domain" description="Rieske" evidence="18">
    <location>
        <begin position="103"/>
        <end position="174"/>
    </location>
</feature>
<dbReference type="Pfam" id="PF00355">
    <property type="entry name" value="Rieske"/>
    <property type="match status" value="1"/>
</dbReference>
<keyword evidence="3" id="KW-0001">2Fe-2S</keyword>
<evidence type="ECO:0000256" key="1">
    <source>
        <dbReference type="ARBA" id="ARBA00010651"/>
    </source>
</evidence>
<keyword evidence="17" id="KW-0812">Transmembrane</keyword>
<evidence type="ECO:0000256" key="9">
    <source>
        <dbReference type="ARBA" id="ARBA00023157"/>
    </source>
</evidence>
<evidence type="ECO:0000256" key="12">
    <source>
        <dbReference type="ARBA" id="ARBA00064458"/>
    </source>
</evidence>
<evidence type="ECO:0000256" key="14">
    <source>
        <dbReference type="ARBA" id="ARBA00075320"/>
    </source>
</evidence>
<dbReference type="GO" id="GO:0016020">
    <property type="term" value="C:membrane"/>
    <property type="evidence" value="ECO:0007669"/>
    <property type="project" value="InterPro"/>
</dbReference>
<evidence type="ECO:0000313" key="20">
    <source>
        <dbReference type="Proteomes" id="UP000239833"/>
    </source>
</evidence>
<dbReference type="CDD" id="cd03467">
    <property type="entry name" value="Rieske"/>
    <property type="match status" value="1"/>
</dbReference>
<keyword evidence="4" id="KW-0479">Metal-binding</keyword>
<evidence type="ECO:0000256" key="17">
    <source>
        <dbReference type="SAM" id="Phobius"/>
    </source>
</evidence>
<dbReference type="PRINTS" id="PR00162">
    <property type="entry name" value="RIESKE"/>
</dbReference>
<dbReference type="EMBL" id="CP019655">
    <property type="protein sequence ID" value="AVF25803.1"/>
    <property type="molecule type" value="Genomic_DNA"/>
</dbReference>
<dbReference type="PROSITE" id="PS51296">
    <property type="entry name" value="RIESKE"/>
    <property type="match status" value="1"/>
</dbReference>
<organism evidence="19 20">
    <name type="scientific">Paenibacillus larvae subsp. larvae</name>
    <dbReference type="NCBI Taxonomy" id="147375"/>
    <lineage>
        <taxon>Bacteria</taxon>
        <taxon>Bacillati</taxon>
        <taxon>Bacillota</taxon>
        <taxon>Bacilli</taxon>
        <taxon>Bacillales</taxon>
        <taxon>Paenibacillaceae</taxon>
        <taxon>Paenibacillus</taxon>
    </lineage>
</organism>
<dbReference type="GO" id="GO:0051537">
    <property type="term" value="F:2 iron, 2 sulfur cluster binding"/>
    <property type="evidence" value="ECO:0007669"/>
    <property type="project" value="UniProtKB-KW"/>
</dbReference>
<comment type="function">
    <text evidence="11">Component of the menaquinol:cytochrome c reductase complex. The Rieske protein is a high potential 2Fe-2S protein.</text>
</comment>
<dbReference type="PROSITE" id="PS51318">
    <property type="entry name" value="TAT"/>
    <property type="match status" value="1"/>
</dbReference>
<evidence type="ECO:0000256" key="15">
    <source>
        <dbReference type="ARBA" id="ARBA00076330"/>
    </source>
</evidence>
<dbReference type="SUPFAM" id="SSF50022">
    <property type="entry name" value="ISP domain"/>
    <property type="match status" value="1"/>
</dbReference>
<proteinExistence type="inferred from homology"/>
<dbReference type="InterPro" id="IPR014349">
    <property type="entry name" value="Rieske_Fe-S_prot"/>
</dbReference>
<evidence type="ECO:0000256" key="6">
    <source>
        <dbReference type="ARBA" id="ARBA00023002"/>
    </source>
</evidence>
<evidence type="ECO:0000256" key="13">
    <source>
        <dbReference type="ARBA" id="ARBA00067741"/>
    </source>
</evidence>
<evidence type="ECO:0000256" key="8">
    <source>
        <dbReference type="ARBA" id="ARBA00023014"/>
    </source>
</evidence>
<comment type="cofactor">
    <cofactor evidence="10">
        <name>[2Fe-2S] cluster</name>
        <dbReference type="ChEBI" id="CHEBI:190135"/>
    </cofactor>
</comment>
<dbReference type="Proteomes" id="UP000239833">
    <property type="component" value="Chromosome"/>
</dbReference>
<keyword evidence="9" id="KW-1015">Disulfide bond</keyword>
<dbReference type="InterPro" id="IPR005805">
    <property type="entry name" value="Rieske_Fe-S_prot_C"/>
</dbReference>
<keyword evidence="2" id="KW-0813">Transport</keyword>
<keyword evidence="17" id="KW-1133">Transmembrane helix</keyword>
<evidence type="ECO:0000259" key="18">
    <source>
        <dbReference type="PROSITE" id="PS51296"/>
    </source>
</evidence>
<keyword evidence="5" id="KW-0249">Electron transport</keyword>
<dbReference type="AlphaFoldDB" id="A0A2L1TYQ2"/>
<dbReference type="InterPro" id="IPR006311">
    <property type="entry name" value="TAT_signal"/>
</dbReference>
<keyword evidence="6" id="KW-0560">Oxidoreductase</keyword>
<comment type="subunit">
    <text evidence="12">The main subunits of the menaquinol:cytochrome c complex are a Rieske-type iron-sulfur protein (QcrA), a cytochrome b (QcrB) and a cytochrome c (QcrC).</text>
</comment>
<evidence type="ECO:0000313" key="19">
    <source>
        <dbReference type="EMBL" id="AVF25803.1"/>
    </source>
</evidence>
<evidence type="ECO:0000256" key="7">
    <source>
        <dbReference type="ARBA" id="ARBA00023004"/>
    </source>
</evidence>
<gene>
    <name evidence="19" type="primary">qcrA</name>
    <name evidence="19" type="ORF">ERICIII_01618</name>
</gene>
<comment type="similarity">
    <text evidence="1">Belongs to the Rieske iron-sulfur protein family.</text>
</comment>
<evidence type="ECO:0000256" key="2">
    <source>
        <dbReference type="ARBA" id="ARBA00022448"/>
    </source>
</evidence>
<name>A0A2L1TYQ2_9BACL</name>
<evidence type="ECO:0000256" key="4">
    <source>
        <dbReference type="ARBA" id="ARBA00022723"/>
    </source>
</evidence>
<sequence length="184" mass="20860">MRMKDRFEANEEQTGRKATTKREMSRRQFLAYTLGGTGGFMAAGMIAPMLRFAVDPVLKPKAKAEWIKVVEESKITEEPQSFTFKVHQVDGWYESDPEITAWIAKGSDGQIFALNPTCKHLGCTVGWNNNKEYKDQYFCPCHGAHYTKDGKNLAVAPKPLDQYDLKIEQGFVYLGELKANSRVK</sequence>
<dbReference type="FunFam" id="2.102.10.10:FF:000006">
    <property type="entry name" value="Menaquinol-cytochrome c reductase, iron-sulfur subunit"/>
    <property type="match status" value="1"/>
</dbReference>
<evidence type="ECO:0000256" key="3">
    <source>
        <dbReference type="ARBA" id="ARBA00022714"/>
    </source>
</evidence>
<accession>A0A2L1TYQ2</accession>
<dbReference type="PANTHER" id="PTHR10134">
    <property type="entry name" value="CYTOCHROME B-C1 COMPLEX SUBUNIT RIESKE, MITOCHONDRIAL"/>
    <property type="match status" value="1"/>
</dbReference>
<reference evidence="20" key="1">
    <citation type="submission" date="2017-02" db="EMBL/GenBank/DDBJ databases">
        <title>Delineation of Paenibacillus larvae strains originating from foulbrood outbreaks.</title>
        <authorList>
            <person name="Beims H."/>
            <person name="Bunk B."/>
            <person name="Sproeer C."/>
            <person name="Mohr K.I."/>
            <person name="Pradella S."/>
            <person name="Guenther G."/>
            <person name="Rohde M."/>
            <person name="von der Ohe W."/>
            <person name="Steinert M."/>
        </authorList>
    </citation>
    <scope>NUCLEOTIDE SEQUENCE [LARGE SCALE GENOMIC DNA]</scope>
    <source>
        <strain evidence="20">Eric_III</strain>
    </source>
</reference>
<dbReference type="GO" id="GO:0046872">
    <property type="term" value="F:metal ion binding"/>
    <property type="evidence" value="ECO:0007669"/>
    <property type="project" value="UniProtKB-KW"/>
</dbReference>
<dbReference type="STRING" id="147375.BXP28_21780"/>
<evidence type="ECO:0000256" key="11">
    <source>
        <dbReference type="ARBA" id="ARBA00055683"/>
    </source>
</evidence>
<dbReference type="GO" id="GO:0004497">
    <property type="term" value="F:monooxygenase activity"/>
    <property type="evidence" value="ECO:0007669"/>
    <property type="project" value="UniProtKB-ARBA"/>
</dbReference>
<dbReference type="Gene3D" id="2.102.10.10">
    <property type="entry name" value="Rieske [2Fe-2S] iron-sulphur domain"/>
    <property type="match status" value="1"/>
</dbReference>
<dbReference type="InterPro" id="IPR036922">
    <property type="entry name" value="Rieske_2Fe-2S_sf"/>
</dbReference>
<protein>
    <recommendedName>
        <fullName evidence="13">Menaquinol:cytochrome c reductase iron-sulfur subunit</fullName>
    </recommendedName>
    <alternativeName>
        <fullName evidence="15">Cytochrome bc complex, iron-sulfur subunit</fullName>
    </alternativeName>
    <alternativeName>
        <fullName evidence="14">Rieske iron-sulfur protein QcrA</fullName>
    </alternativeName>
</protein>
<evidence type="ECO:0000256" key="5">
    <source>
        <dbReference type="ARBA" id="ARBA00022982"/>
    </source>
</evidence>
<evidence type="ECO:0000256" key="16">
    <source>
        <dbReference type="SAM" id="MobiDB-lite"/>
    </source>
</evidence>
<evidence type="ECO:0000256" key="10">
    <source>
        <dbReference type="ARBA" id="ARBA00034078"/>
    </source>
</evidence>
<keyword evidence="8" id="KW-0411">Iron-sulfur</keyword>
<feature type="transmembrane region" description="Helical" evidence="17">
    <location>
        <begin position="29"/>
        <end position="50"/>
    </location>
</feature>